<accession>A0A1D7YCV6</accession>
<dbReference type="AlphaFoldDB" id="A0A1D7YCV6"/>
<name>A0A1D7YCV6_9ACTN</name>
<sequence>MIRAARGATGLWAAGDAPLPETDLASFRRAGHAAARSAGSGAGLRVLDTGLAFFDAVDIAGTAVLAHRRLPVVAFSAAVLQPGSAVREFIASPPWSGPFADAGLRLPAPAEPDAPIDRVDLSAPARAELTAARYRGPQTLGEPMLNWWDRPSRRPAETPPPRP</sequence>
<evidence type="ECO:0000313" key="3">
    <source>
        <dbReference type="Proteomes" id="UP000094960"/>
    </source>
</evidence>
<evidence type="ECO:0000313" key="2">
    <source>
        <dbReference type="EMBL" id="AOR33458.1"/>
    </source>
</evidence>
<dbReference type="EMBL" id="CP017248">
    <property type="protein sequence ID" value="AOR33458.1"/>
    <property type="molecule type" value="Genomic_DNA"/>
</dbReference>
<organism evidence="2 3">
    <name type="scientific">Streptomyces fodineus</name>
    <dbReference type="NCBI Taxonomy" id="1904616"/>
    <lineage>
        <taxon>Bacteria</taxon>
        <taxon>Bacillati</taxon>
        <taxon>Actinomycetota</taxon>
        <taxon>Actinomycetes</taxon>
        <taxon>Kitasatosporales</taxon>
        <taxon>Streptomycetaceae</taxon>
        <taxon>Streptomyces</taxon>
    </lineage>
</organism>
<evidence type="ECO:0000256" key="1">
    <source>
        <dbReference type="SAM" id="MobiDB-lite"/>
    </source>
</evidence>
<dbReference type="Proteomes" id="UP000094960">
    <property type="component" value="Chromosome"/>
</dbReference>
<gene>
    <name evidence="2" type="ORF">BFF78_22465</name>
</gene>
<keyword evidence="3" id="KW-1185">Reference proteome</keyword>
<dbReference type="KEGG" id="spun:BFF78_22465"/>
<reference evidence="3" key="1">
    <citation type="submission" date="2016-09" db="EMBL/GenBank/DDBJ databases">
        <title>Streptomyces puniciscabiei strain:TW1S1 Genome sequencing and assembly.</title>
        <authorList>
            <person name="Kim M.-K."/>
            <person name="Kim S.B."/>
        </authorList>
    </citation>
    <scope>NUCLEOTIDE SEQUENCE [LARGE SCALE GENOMIC DNA]</scope>
    <source>
        <strain evidence="3">TW1S1</strain>
    </source>
</reference>
<feature type="region of interest" description="Disordered" evidence="1">
    <location>
        <begin position="130"/>
        <end position="163"/>
    </location>
</feature>
<protein>
    <submittedName>
        <fullName evidence="2">Uncharacterized protein</fullName>
    </submittedName>
</protein>
<proteinExistence type="predicted"/>